<organism evidence="3">
    <name type="scientific">Sphingobacterium sp. (strain 21)</name>
    <dbReference type="NCBI Taxonomy" id="743722"/>
    <lineage>
        <taxon>Bacteria</taxon>
        <taxon>Pseudomonadati</taxon>
        <taxon>Bacteroidota</taxon>
        <taxon>Sphingobacteriia</taxon>
        <taxon>Sphingobacteriales</taxon>
        <taxon>Sphingobacteriaceae</taxon>
        <taxon>Sphingobacterium</taxon>
    </lineage>
</organism>
<dbReference type="eggNOG" id="ENOG5033ZYN">
    <property type="taxonomic scope" value="Bacteria"/>
</dbReference>
<feature type="signal peptide" evidence="2">
    <location>
        <begin position="1"/>
        <end position="24"/>
    </location>
</feature>
<keyword evidence="2" id="KW-0732">Signal</keyword>
<dbReference type="PATRIC" id="fig|743722.3.peg.2732"/>
<evidence type="ECO:0008006" key="4">
    <source>
        <dbReference type="Google" id="ProtNLM"/>
    </source>
</evidence>
<dbReference type="STRING" id="743722.Sph21_2548"/>
<proteinExistence type="predicted"/>
<accession>F4CEZ8</accession>
<reference evidence="3" key="1">
    <citation type="submission" date="2011-03" db="EMBL/GenBank/DDBJ databases">
        <title>Complete sequence of Sphingobacterium sp. 21.</title>
        <authorList>
            <consortium name="US DOE Joint Genome Institute"/>
            <person name="Lucas S."/>
            <person name="Copeland A."/>
            <person name="Lapidus A."/>
            <person name="Cheng J.-F."/>
            <person name="Goodwin L."/>
            <person name="Pitluck S."/>
            <person name="Davenport K."/>
            <person name="Detter J.C."/>
            <person name="Han C."/>
            <person name="Tapia R."/>
            <person name="Land M."/>
            <person name="Hauser L."/>
            <person name="Kyrpides N."/>
            <person name="Ivanova N."/>
            <person name="Ovchinnikova G."/>
            <person name="Pagani I."/>
            <person name="Siebers A.K."/>
            <person name="Allgaier M."/>
            <person name="Thelen M.P."/>
            <person name="Hugenholtz P."/>
            <person name="Woyke T."/>
        </authorList>
    </citation>
    <scope>NUCLEOTIDE SEQUENCE</scope>
    <source>
        <strain evidence="3">21</strain>
    </source>
</reference>
<feature type="region of interest" description="Disordered" evidence="1">
    <location>
        <begin position="156"/>
        <end position="193"/>
    </location>
</feature>
<feature type="chain" id="PRO_5003312179" description="DUF4625 domain-containing protein" evidence="2">
    <location>
        <begin position="25"/>
        <end position="193"/>
    </location>
</feature>
<sequence>MYILRNYFMIAAVSLAAISFSSCSKDDPVPEIDQEEYDGTILTFTEGHYHDDEFHAEGDTLQVRFIRGSDRPYPSHVHLHAGEQYQLDIAMFKNGQNTTAEFGENEHQWFFLGAPADVLDYTYTDNRVGFKGVFTVNKASEGFDLQLVLRHGLDKSQPAAQSWNSPNYREAGGSDDFNKSFELHPVDEGHDHE</sequence>
<dbReference type="HOGENOM" id="CLU_1407956_0_0_10"/>
<feature type="compositionally biased region" description="Polar residues" evidence="1">
    <location>
        <begin position="158"/>
        <end position="167"/>
    </location>
</feature>
<dbReference type="AlphaFoldDB" id="F4CEZ8"/>
<evidence type="ECO:0000256" key="1">
    <source>
        <dbReference type="SAM" id="MobiDB-lite"/>
    </source>
</evidence>
<name>F4CEZ8_SPHS2</name>
<feature type="compositionally biased region" description="Basic and acidic residues" evidence="1">
    <location>
        <begin position="176"/>
        <end position="193"/>
    </location>
</feature>
<gene>
    <name evidence="3" type="ordered locus">Sph21_2548</name>
</gene>
<dbReference type="EMBL" id="CP002584">
    <property type="protein sequence ID" value="ADZ79099.1"/>
    <property type="molecule type" value="Genomic_DNA"/>
</dbReference>
<dbReference type="PROSITE" id="PS51257">
    <property type="entry name" value="PROKAR_LIPOPROTEIN"/>
    <property type="match status" value="1"/>
</dbReference>
<evidence type="ECO:0000256" key="2">
    <source>
        <dbReference type="SAM" id="SignalP"/>
    </source>
</evidence>
<evidence type="ECO:0000313" key="3">
    <source>
        <dbReference type="EMBL" id="ADZ79099.1"/>
    </source>
</evidence>
<dbReference type="KEGG" id="shg:Sph21_2548"/>
<protein>
    <recommendedName>
        <fullName evidence="4">DUF4625 domain-containing protein</fullName>
    </recommendedName>
</protein>
<dbReference type="OrthoDB" id="978436at2"/>